<dbReference type="SUPFAM" id="SSF52540">
    <property type="entry name" value="P-loop containing nucleoside triphosphate hydrolases"/>
    <property type="match status" value="1"/>
</dbReference>
<sequence>MAIGGALSVGLIGLKAFTVTMQAFISPGLPYFSIIGLPDTSLSEARERVKSACQASGFTWPQTRVTVNLSPASMPKRGSSYDLAIAAAVLSAAGTIPPESLLSTVVVGEVNLDGTVLPVNGLLPILLHAREQGVERVIVPQANMDEAGLIDGLDTRGVRHVGELIEMMGGEASYRLPDEILTSRGGEDGASRLVTPVIGDMSEVVGQEYAKWAMEVAAAGGHHLLMTGPPGSGKTMLASRMPGIMCPLSESEQLEVATVRSLCGTLPAYGISDVPPFEAPHHTSSTAALVGGGSGVAVPGAITKAHRGVLFMDEAPEFSARSLQTLREPLESGYVAVSRSKGTAYYPAAFQLVMAANPCPCGMSYGTGERCTCTQRERQRYFARLSGPILDRIDIQVEVPPVSRIALGEEVLEPRPGSAEIRARVVAARDTARERFSDMGWTCNAQASGTWMREHLSPTALEPVNQALESQRLSLRGADRAMRLAWTLADLKGLTSPGRDEVMQGIALRTHL</sequence>
<dbReference type="InterPro" id="IPR027417">
    <property type="entry name" value="P-loop_NTPase"/>
</dbReference>
<protein>
    <submittedName>
        <fullName evidence="3">ATPase AAA</fullName>
    </submittedName>
</protein>
<dbReference type="SMART" id="SM00382">
    <property type="entry name" value="AAA"/>
    <property type="match status" value="1"/>
</dbReference>
<comment type="caution">
    <text evidence="3">The sequence shown here is derived from an EMBL/GenBank/DDBJ whole genome shotgun (WGS) entry which is preliminary data.</text>
</comment>
<dbReference type="EMBL" id="JAAIIF010000008">
    <property type="protein sequence ID" value="NMM96339.1"/>
    <property type="molecule type" value="Genomic_DNA"/>
</dbReference>
<dbReference type="InterPro" id="IPR003593">
    <property type="entry name" value="AAA+_ATPase"/>
</dbReference>
<accession>A0A7Y0ETY3</accession>
<dbReference type="SUPFAM" id="SSF54211">
    <property type="entry name" value="Ribosomal protein S5 domain 2-like"/>
    <property type="match status" value="1"/>
</dbReference>
<evidence type="ECO:0000256" key="1">
    <source>
        <dbReference type="ARBA" id="ARBA00006354"/>
    </source>
</evidence>
<dbReference type="PANTHER" id="PTHR32039">
    <property type="entry name" value="MAGNESIUM-CHELATASE SUBUNIT CHLI"/>
    <property type="match status" value="1"/>
</dbReference>
<comment type="similarity">
    <text evidence="1">Belongs to the Mg-chelatase subunits D/I family. ComM subfamily.</text>
</comment>
<dbReference type="PRINTS" id="PR00830">
    <property type="entry name" value="ENDOLAPTASE"/>
</dbReference>
<dbReference type="PANTHER" id="PTHR32039:SF7">
    <property type="entry name" value="COMPETENCE PROTEIN COMM"/>
    <property type="match status" value="1"/>
</dbReference>
<dbReference type="Pfam" id="PF01078">
    <property type="entry name" value="Mg_chelatase"/>
    <property type="match status" value="1"/>
</dbReference>
<dbReference type="AlphaFoldDB" id="A0A7Y0ETY3"/>
<dbReference type="Pfam" id="PF13541">
    <property type="entry name" value="ChlI"/>
    <property type="match status" value="1"/>
</dbReference>
<dbReference type="Gene3D" id="3.40.50.300">
    <property type="entry name" value="P-loop containing nucleotide triphosphate hydrolases"/>
    <property type="match status" value="1"/>
</dbReference>
<dbReference type="Gene3D" id="3.30.230.10">
    <property type="match status" value="1"/>
</dbReference>
<dbReference type="InterPro" id="IPR020568">
    <property type="entry name" value="Ribosomal_Su5_D2-typ_SF"/>
</dbReference>
<dbReference type="InterPro" id="IPR045006">
    <property type="entry name" value="CHLI-like"/>
</dbReference>
<reference evidence="3 4" key="1">
    <citation type="submission" date="2020-02" db="EMBL/GenBank/DDBJ databases">
        <title>Characterization of phylogenetic diversity of novel bifidobacterial species isolated in Czech ZOOs.</title>
        <authorList>
            <person name="Lugli G.A."/>
            <person name="Vera N.B."/>
            <person name="Ventura M."/>
        </authorList>
    </citation>
    <scope>NUCLEOTIDE SEQUENCE [LARGE SCALE GENOMIC DNA]</scope>
    <source>
        <strain evidence="3 4">DSM 109960</strain>
    </source>
</reference>
<dbReference type="GO" id="GO:0005524">
    <property type="term" value="F:ATP binding"/>
    <property type="evidence" value="ECO:0007669"/>
    <property type="project" value="InterPro"/>
</dbReference>
<evidence type="ECO:0000313" key="3">
    <source>
        <dbReference type="EMBL" id="NMM96339.1"/>
    </source>
</evidence>
<dbReference type="InterPro" id="IPR025158">
    <property type="entry name" value="Mg_chelat-rel_C"/>
</dbReference>
<feature type="domain" description="AAA+ ATPase" evidence="2">
    <location>
        <begin position="220"/>
        <end position="403"/>
    </location>
</feature>
<gene>
    <name evidence="3" type="ORF">G1C98_1075</name>
</gene>
<dbReference type="InterPro" id="IPR000523">
    <property type="entry name" value="Mg_chelatse_chII-like_cat_dom"/>
</dbReference>
<dbReference type="Pfam" id="PF13335">
    <property type="entry name" value="Mg_chelatase_C"/>
    <property type="match status" value="1"/>
</dbReference>
<dbReference type="RefSeq" id="WP_169080007.1">
    <property type="nucleotide sequence ID" value="NZ_JAAIIF010000008.1"/>
</dbReference>
<dbReference type="InterPro" id="IPR014721">
    <property type="entry name" value="Ribsml_uS5_D2-typ_fold_subgr"/>
</dbReference>
<name>A0A7Y0ETY3_9BIFI</name>
<dbReference type="InterPro" id="IPR004482">
    <property type="entry name" value="Mg_chelat-rel"/>
</dbReference>
<dbReference type="NCBIfam" id="TIGR00368">
    <property type="entry name" value="YifB family Mg chelatase-like AAA ATPase"/>
    <property type="match status" value="1"/>
</dbReference>
<keyword evidence="4" id="KW-1185">Reference proteome</keyword>
<organism evidence="3 4">
    <name type="scientific">Bifidobacterium erythrocebi</name>
    <dbReference type="NCBI Taxonomy" id="2675325"/>
    <lineage>
        <taxon>Bacteria</taxon>
        <taxon>Bacillati</taxon>
        <taxon>Actinomycetota</taxon>
        <taxon>Actinomycetes</taxon>
        <taxon>Bifidobacteriales</taxon>
        <taxon>Bifidobacteriaceae</taxon>
        <taxon>Bifidobacterium</taxon>
    </lineage>
</organism>
<dbReference type="Proteomes" id="UP000529710">
    <property type="component" value="Unassembled WGS sequence"/>
</dbReference>
<evidence type="ECO:0000259" key="2">
    <source>
        <dbReference type="SMART" id="SM00382"/>
    </source>
</evidence>
<evidence type="ECO:0000313" key="4">
    <source>
        <dbReference type="Proteomes" id="UP000529710"/>
    </source>
</evidence>
<proteinExistence type="inferred from homology"/>